<feature type="transmembrane region" description="Helical" evidence="2">
    <location>
        <begin position="66"/>
        <end position="90"/>
    </location>
</feature>
<dbReference type="Proteomes" id="UP001347796">
    <property type="component" value="Unassembled WGS sequence"/>
</dbReference>
<comment type="caution">
    <text evidence="3">The sequence shown here is derived from an EMBL/GenBank/DDBJ whole genome shotgun (WGS) entry which is preliminary data.</text>
</comment>
<gene>
    <name evidence="3" type="ORF">SNE40_018965</name>
</gene>
<keyword evidence="2" id="KW-0812">Transmembrane</keyword>
<feature type="compositionally biased region" description="Basic and acidic residues" evidence="1">
    <location>
        <begin position="107"/>
        <end position="124"/>
    </location>
</feature>
<keyword evidence="2" id="KW-0472">Membrane</keyword>
<proteinExistence type="predicted"/>
<evidence type="ECO:0000313" key="4">
    <source>
        <dbReference type="Proteomes" id="UP001347796"/>
    </source>
</evidence>
<feature type="compositionally biased region" description="Basic and acidic residues" evidence="1">
    <location>
        <begin position="311"/>
        <end position="324"/>
    </location>
</feature>
<feature type="region of interest" description="Disordered" evidence="1">
    <location>
        <begin position="311"/>
        <end position="333"/>
    </location>
</feature>
<feature type="transmembrane region" description="Helical" evidence="2">
    <location>
        <begin position="33"/>
        <end position="54"/>
    </location>
</feature>
<feature type="region of interest" description="Disordered" evidence="1">
    <location>
        <begin position="107"/>
        <end position="170"/>
    </location>
</feature>
<evidence type="ECO:0000313" key="3">
    <source>
        <dbReference type="EMBL" id="KAK6170610.1"/>
    </source>
</evidence>
<feature type="region of interest" description="Disordered" evidence="1">
    <location>
        <begin position="252"/>
        <end position="275"/>
    </location>
</feature>
<evidence type="ECO:0000256" key="2">
    <source>
        <dbReference type="SAM" id="Phobius"/>
    </source>
</evidence>
<evidence type="ECO:0000256" key="1">
    <source>
        <dbReference type="SAM" id="MobiDB-lite"/>
    </source>
</evidence>
<accession>A0AAN8PHH3</accession>
<keyword evidence="4" id="KW-1185">Reference proteome</keyword>
<organism evidence="3 4">
    <name type="scientific">Patella caerulea</name>
    <name type="common">Rayed Mediterranean limpet</name>
    <dbReference type="NCBI Taxonomy" id="87958"/>
    <lineage>
        <taxon>Eukaryota</taxon>
        <taxon>Metazoa</taxon>
        <taxon>Spiralia</taxon>
        <taxon>Lophotrochozoa</taxon>
        <taxon>Mollusca</taxon>
        <taxon>Gastropoda</taxon>
        <taxon>Patellogastropoda</taxon>
        <taxon>Patelloidea</taxon>
        <taxon>Patellidae</taxon>
        <taxon>Patella</taxon>
    </lineage>
</organism>
<feature type="compositionally biased region" description="Polar residues" evidence="1">
    <location>
        <begin position="147"/>
        <end position="167"/>
    </location>
</feature>
<dbReference type="EMBL" id="JAZGQO010000014">
    <property type="protein sequence ID" value="KAK6170610.1"/>
    <property type="molecule type" value="Genomic_DNA"/>
</dbReference>
<reference evidence="3 4" key="1">
    <citation type="submission" date="2024-01" db="EMBL/GenBank/DDBJ databases">
        <title>The genome of the rayed Mediterranean limpet Patella caerulea (Linnaeus, 1758).</title>
        <authorList>
            <person name="Anh-Thu Weber A."/>
            <person name="Halstead-Nussloch G."/>
        </authorList>
    </citation>
    <scope>NUCLEOTIDE SEQUENCE [LARGE SCALE GENOMIC DNA]</scope>
    <source>
        <strain evidence="3">AATW-2023a</strain>
        <tissue evidence="3">Whole specimen</tissue>
    </source>
</reference>
<feature type="compositionally biased region" description="Basic residues" evidence="1">
    <location>
        <begin position="131"/>
        <end position="143"/>
    </location>
</feature>
<name>A0AAN8PHH3_PATCE</name>
<feature type="region of interest" description="Disordered" evidence="1">
    <location>
        <begin position="184"/>
        <end position="203"/>
    </location>
</feature>
<keyword evidence="2" id="KW-1133">Transmembrane helix</keyword>
<sequence length="363" mass="41013">MPAKKYIIKPSWRDQRIFNLGKARTWRDRKMKIGSYVVLLSLALLISGVLILIGNNSVPANKELPTSLYILGPLLTSFSFPGFMIGIYLMEIISCRSLIKQIIPKDPHTPLTRRDQNHSHKEEALESIQKISHKSSSTKKPLKKNQQECSVMSNTRTSLTETRSAASNDREHTQLISPFRNCEAHPQDKETVSIKAKKDERKKSFTSLSPRALKIYPQPEGSECINLCPVGKDGTSLFIALNNDNKSYSGASLTQFHDHNSQSKRGHYTKSSVKNSKIYPRFNESGSENINSEANQSNYFLNLPSKTPKDCTHGYKSQVHDQESTKSNPSHLSPRKCKIYPIASEDNPSLFFIRNCELFPKKA</sequence>
<dbReference type="AlphaFoldDB" id="A0AAN8PHH3"/>
<protein>
    <submittedName>
        <fullName evidence="3">Uncharacterized protein</fullName>
    </submittedName>
</protein>